<evidence type="ECO:0000256" key="3">
    <source>
        <dbReference type="ARBA" id="ARBA00022729"/>
    </source>
</evidence>
<proteinExistence type="inferred from homology"/>
<name>A0A0R3CMN3_9BRAD</name>
<dbReference type="EMBL" id="LJYF01000026">
    <property type="protein sequence ID" value="KRP96307.1"/>
    <property type="molecule type" value="Genomic_DNA"/>
</dbReference>
<comment type="similarity">
    <text evidence="2">Belongs to the bacterial solute-binding protein 5 family.</text>
</comment>
<dbReference type="Gene3D" id="3.40.190.10">
    <property type="entry name" value="Periplasmic binding protein-like II"/>
    <property type="match status" value="1"/>
</dbReference>
<dbReference type="Gene3D" id="3.10.105.10">
    <property type="entry name" value="Dipeptide-binding Protein, Domain 3"/>
    <property type="match status" value="1"/>
</dbReference>
<dbReference type="GO" id="GO:0043190">
    <property type="term" value="C:ATP-binding cassette (ABC) transporter complex"/>
    <property type="evidence" value="ECO:0007669"/>
    <property type="project" value="InterPro"/>
</dbReference>
<keyword evidence="3" id="KW-0732">Signal</keyword>
<evidence type="ECO:0000313" key="6">
    <source>
        <dbReference type="Proteomes" id="UP000051380"/>
    </source>
</evidence>
<accession>A0A0R3CMN3</accession>
<dbReference type="Pfam" id="PF00496">
    <property type="entry name" value="SBP_bac_5"/>
    <property type="match status" value="1"/>
</dbReference>
<evidence type="ECO:0000313" key="5">
    <source>
        <dbReference type="EMBL" id="KRP96307.1"/>
    </source>
</evidence>
<sequence>MRSPNGIFAVMMAAGWLGAISPAVAETVLKIRPFGDLKQIDPVITSDYMVRNHGYMVYDTLFSLDEKLVAQPQMLESFAVGSDQLTYTFTLRGGLTFSNGQPVTAEDAVVSLKRWWQRDGLGQQLASVSDSLTVKDEKSFELKLKRPWGLVIEALSKPSSNVPFIMPKGIAATPADTAITDATGSGPFIMKKDEWVPGSKVVYVKSPSYKSRAEPASGLAGGKLAKVDRVEWHYIPDAQTALNALQAGEIDIFEEVPPDFLPTLAGNPDIKTMPQDTLGMQMVFRMNISVPPFNNPKVRQAISYMIDQDKFARAYVSDPKLYKSCPSFYMCSSPYFTAAGWTKPDIEKAKKLIAESGYDGTPVVVLHATESGPTNTFSLVAEQLMRQIGLKVEPQAMDWGTLVGRRASKETVDRGGWSLFMSGPTGADMFEPVGHLGLRSNCDKAWFGWPCDEQIEKLRNEFALATDPEQKKKIAADLQLRAVDYVPYWPAAQLYLVRAVRSNVDGLVKGAVPVYWNITKK</sequence>
<dbReference type="PANTHER" id="PTHR30290">
    <property type="entry name" value="PERIPLASMIC BINDING COMPONENT OF ABC TRANSPORTER"/>
    <property type="match status" value="1"/>
</dbReference>
<dbReference type="InterPro" id="IPR000914">
    <property type="entry name" value="SBP_5_dom"/>
</dbReference>
<comment type="subcellular location">
    <subcellularLocation>
        <location evidence="1">Periplasm</location>
    </subcellularLocation>
</comment>
<evidence type="ECO:0000259" key="4">
    <source>
        <dbReference type="Pfam" id="PF00496"/>
    </source>
</evidence>
<protein>
    <submittedName>
        <fullName evidence="5">ABC transporter substrate-binding protein</fullName>
    </submittedName>
</protein>
<dbReference type="CDD" id="cd08502">
    <property type="entry name" value="PBP2_NikA_DppA_OppA_like_16"/>
    <property type="match status" value="1"/>
</dbReference>
<dbReference type="GO" id="GO:0015833">
    <property type="term" value="P:peptide transport"/>
    <property type="evidence" value="ECO:0007669"/>
    <property type="project" value="TreeGrafter"/>
</dbReference>
<dbReference type="Proteomes" id="UP000051380">
    <property type="component" value="Unassembled WGS sequence"/>
</dbReference>
<dbReference type="GO" id="GO:0030288">
    <property type="term" value="C:outer membrane-bounded periplasmic space"/>
    <property type="evidence" value="ECO:0007669"/>
    <property type="project" value="UniProtKB-ARBA"/>
</dbReference>
<feature type="domain" description="Solute-binding protein family 5" evidence="4">
    <location>
        <begin position="71"/>
        <end position="432"/>
    </location>
</feature>
<dbReference type="RefSeq" id="WP_057027565.1">
    <property type="nucleotide sequence ID" value="NZ_LJYF01000026.1"/>
</dbReference>
<evidence type="ECO:0000256" key="2">
    <source>
        <dbReference type="ARBA" id="ARBA00005695"/>
    </source>
</evidence>
<comment type="caution">
    <text evidence="5">The sequence shown here is derived from an EMBL/GenBank/DDBJ whole genome shotgun (WGS) entry which is preliminary data.</text>
</comment>
<dbReference type="PIRSF" id="PIRSF002741">
    <property type="entry name" value="MppA"/>
    <property type="match status" value="1"/>
</dbReference>
<dbReference type="PANTHER" id="PTHR30290:SF38">
    <property type="entry name" value="D,D-DIPEPTIDE-BINDING PERIPLASMIC PROTEIN DDPA-RELATED"/>
    <property type="match status" value="1"/>
</dbReference>
<evidence type="ECO:0000256" key="1">
    <source>
        <dbReference type="ARBA" id="ARBA00004418"/>
    </source>
</evidence>
<dbReference type="AlphaFoldDB" id="A0A0R3CMN3"/>
<dbReference type="SUPFAM" id="SSF53850">
    <property type="entry name" value="Periplasmic binding protein-like II"/>
    <property type="match status" value="1"/>
</dbReference>
<reference evidence="5 6" key="1">
    <citation type="submission" date="2015-09" db="EMBL/GenBank/DDBJ databases">
        <title>Draft Genome Sequence of the Strain BR 3267 (Bradyrhizobium yuanmingense) recommended as inoculant for cowpea in Brazil.</title>
        <authorList>
            <person name="Simoes-Araujo J.L."/>
            <person name="Zilli J.E."/>
        </authorList>
    </citation>
    <scope>NUCLEOTIDE SEQUENCE [LARGE SCALE GENOMIC DNA]</scope>
    <source>
        <strain evidence="5 6">BR3267</strain>
    </source>
</reference>
<organism evidence="5 6">
    <name type="scientific">Bradyrhizobium yuanmingense</name>
    <dbReference type="NCBI Taxonomy" id="108015"/>
    <lineage>
        <taxon>Bacteria</taxon>
        <taxon>Pseudomonadati</taxon>
        <taxon>Pseudomonadota</taxon>
        <taxon>Alphaproteobacteria</taxon>
        <taxon>Hyphomicrobiales</taxon>
        <taxon>Nitrobacteraceae</taxon>
        <taxon>Bradyrhizobium</taxon>
    </lineage>
</organism>
<dbReference type="STRING" id="108015.GA0061099_1006301"/>
<dbReference type="InterPro" id="IPR030678">
    <property type="entry name" value="Peptide/Ni-bd"/>
</dbReference>
<dbReference type="GO" id="GO:1904680">
    <property type="term" value="F:peptide transmembrane transporter activity"/>
    <property type="evidence" value="ECO:0007669"/>
    <property type="project" value="TreeGrafter"/>
</dbReference>
<dbReference type="InterPro" id="IPR039424">
    <property type="entry name" value="SBP_5"/>
</dbReference>
<gene>
    <name evidence="5" type="ORF">AOQ72_18475</name>
</gene>